<feature type="transmembrane region" description="Helical" evidence="11">
    <location>
        <begin position="455"/>
        <end position="476"/>
    </location>
</feature>
<evidence type="ECO:0000256" key="2">
    <source>
        <dbReference type="ARBA" id="ARBA00006000"/>
    </source>
</evidence>
<gene>
    <name evidence="14" type="ORF">PPERSA_11700</name>
</gene>
<dbReference type="InterPro" id="IPR006544">
    <property type="entry name" value="P-type_TPase_V"/>
</dbReference>
<dbReference type="PRINTS" id="PR00119">
    <property type="entry name" value="CATATPASE"/>
</dbReference>
<accession>A0A0V0Q9E8</accession>
<comment type="caution">
    <text evidence="14">The sequence shown here is derived from an EMBL/GenBank/DDBJ whole genome shotgun (WGS) entry which is preliminary data.</text>
</comment>
<dbReference type="InterPro" id="IPR059000">
    <property type="entry name" value="ATPase_P-type_domA"/>
</dbReference>
<dbReference type="Gene3D" id="3.40.50.1000">
    <property type="entry name" value="HAD superfamily/HAD-like"/>
    <property type="match status" value="1"/>
</dbReference>
<feature type="transmembrane region" description="Helical" evidence="11">
    <location>
        <begin position="234"/>
        <end position="254"/>
    </location>
</feature>
<dbReference type="GO" id="GO:0046872">
    <property type="term" value="F:metal ion binding"/>
    <property type="evidence" value="ECO:0007669"/>
    <property type="project" value="UniProtKB-KW"/>
</dbReference>
<comment type="similarity">
    <text evidence="2">Belongs to the cation transport ATPase (P-type) (TC 3.A.3) family. Type V subfamily.</text>
</comment>
<dbReference type="Pfam" id="PF23143">
    <property type="entry name" value="2TM_P5A-ATPase"/>
    <property type="match status" value="1"/>
</dbReference>
<evidence type="ECO:0000256" key="8">
    <source>
        <dbReference type="ARBA" id="ARBA00022967"/>
    </source>
</evidence>
<feature type="transmembrane region" description="Helical" evidence="11">
    <location>
        <begin position="59"/>
        <end position="80"/>
    </location>
</feature>
<comment type="subcellular location">
    <subcellularLocation>
        <location evidence="1">Membrane</location>
        <topology evidence="1">Multi-pass membrane protein</topology>
    </subcellularLocation>
</comment>
<evidence type="ECO:0000256" key="10">
    <source>
        <dbReference type="ARBA" id="ARBA00023136"/>
    </source>
</evidence>
<evidence type="ECO:0000256" key="6">
    <source>
        <dbReference type="ARBA" id="ARBA00022840"/>
    </source>
</evidence>
<dbReference type="Proteomes" id="UP000054937">
    <property type="component" value="Unassembled WGS sequence"/>
</dbReference>
<evidence type="ECO:0000256" key="5">
    <source>
        <dbReference type="ARBA" id="ARBA00022741"/>
    </source>
</evidence>
<proteinExistence type="inferred from homology"/>
<dbReference type="FunCoup" id="A0A0V0Q9E8">
    <property type="interactions" value="495"/>
</dbReference>
<protein>
    <submittedName>
        <fullName evidence="14">P-type ATPase, cytoplasmic domain N</fullName>
    </submittedName>
</protein>
<dbReference type="SUPFAM" id="SSF81653">
    <property type="entry name" value="Calcium ATPase, transduction domain A"/>
    <property type="match status" value="1"/>
</dbReference>
<dbReference type="GO" id="GO:0016887">
    <property type="term" value="F:ATP hydrolysis activity"/>
    <property type="evidence" value="ECO:0007669"/>
    <property type="project" value="InterPro"/>
</dbReference>
<feature type="transmembrane region" description="Helical" evidence="11">
    <location>
        <begin position="27"/>
        <end position="47"/>
    </location>
</feature>
<keyword evidence="8" id="KW-1278">Translocase</keyword>
<dbReference type="SFLD" id="SFLDS00003">
    <property type="entry name" value="Haloacid_Dehalogenase"/>
    <property type="match status" value="1"/>
</dbReference>
<keyword evidence="7" id="KW-0460">Magnesium</keyword>
<dbReference type="InterPro" id="IPR023298">
    <property type="entry name" value="ATPase_P-typ_TM_dom_sf"/>
</dbReference>
<dbReference type="PROSITE" id="PS00154">
    <property type="entry name" value="ATPASE_E1_E2"/>
    <property type="match status" value="1"/>
</dbReference>
<dbReference type="SFLD" id="SFLDF00027">
    <property type="entry name" value="p-type_atpase"/>
    <property type="match status" value="1"/>
</dbReference>
<dbReference type="GO" id="GO:0005789">
    <property type="term" value="C:endoplasmic reticulum membrane"/>
    <property type="evidence" value="ECO:0007669"/>
    <property type="project" value="TreeGrafter"/>
</dbReference>
<evidence type="ECO:0000259" key="13">
    <source>
        <dbReference type="Pfam" id="PF23143"/>
    </source>
</evidence>
<dbReference type="Pfam" id="PF13246">
    <property type="entry name" value="Cation_ATPase"/>
    <property type="match status" value="1"/>
</dbReference>
<dbReference type="GO" id="GO:0019829">
    <property type="term" value="F:ATPase-coupled monoatomic cation transmembrane transporter activity"/>
    <property type="evidence" value="ECO:0007669"/>
    <property type="project" value="TreeGrafter"/>
</dbReference>
<feature type="transmembrane region" description="Helical" evidence="11">
    <location>
        <begin position="488"/>
        <end position="512"/>
    </location>
</feature>
<evidence type="ECO:0000313" key="14">
    <source>
        <dbReference type="EMBL" id="KRW98783.1"/>
    </source>
</evidence>
<dbReference type="Gene3D" id="2.70.150.10">
    <property type="entry name" value="Calcium-transporting ATPase, cytoplasmic transduction domain A"/>
    <property type="match status" value="2"/>
</dbReference>
<evidence type="ECO:0000256" key="3">
    <source>
        <dbReference type="ARBA" id="ARBA00022692"/>
    </source>
</evidence>
<evidence type="ECO:0000256" key="9">
    <source>
        <dbReference type="ARBA" id="ARBA00022989"/>
    </source>
</evidence>
<reference evidence="14 15" key="1">
    <citation type="journal article" date="2015" name="Sci. Rep.">
        <title>Genome of the facultative scuticociliatosis pathogen Pseudocohnilembus persalinus provides insight into its virulence through horizontal gene transfer.</title>
        <authorList>
            <person name="Xiong J."/>
            <person name="Wang G."/>
            <person name="Cheng J."/>
            <person name="Tian M."/>
            <person name="Pan X."/>
            <person name="Warren A."/>
            <person name="Jiang C."/>
            <person name="Yuan D."/>
            <person name="Miao W."/>
        </authorList>
    </citation>
    <scope>NUCLEOTIDE SEQUENCE [LARGE SCALE GENOMIC DNA]</scope>
    <source>
        <strain evidence="14">36N120E</strain>
    </source>
</reference>
<dbReference type="NCBIfam" id="TIGR01494">
    <property type="entry name" value="ATPase_P-type"/>
    <property type="match status" value="1"/>
</dbReference>
<dbReference type="PANTHER" id="PTHR45630">
    <property type="entry name" value="CATION-TRANSPORTING ATPASE-RELATED"/>
    <property type="match status" value="1"/>
</dbReference>
<dbReference type="InterPro" id="IPR036412">
    <property type="entry name" value="HAD-like_sf"/>
</dbReference>
<dbReference type="InParanoid" id="A0A0V0Q9E8"/>
<dbReference type="InterPro" id="IPR057255">
    <property type="entry name" value="2TM_P5A-ATPase"/>
</dbReference>
<dbReference type="GO" id="GO:0006874">
    <property type="term" value="P:intracellular calcium ion homeostasis"/>
    <property type="evidence" value="ECO:0007669"/>
    <property type="project" value="TreeGrafter"/>
</dbReference>
<keyword evidence="15" id="KW-1185">Reference proteome</keyword>
<keyword evidence="3 11" id="KW-0812">Transmembrane</keyword>
<dbReference type="OrthoDB" id="48943at2759"/>
<dbReference type="SFLD" id="SFLDG00002">
    <property type="entry name" value="C1.7:_P-type_atpase_like"/>
    <property type="match status" value="1"/>
</dbReference>
<dbReference type="NCBIfam" id="TIGR01657">
    <property type="entry name" value="P-ATPase-V"/>
    <property type="match status" value="1"/>
</dbReference>
<feature type="transmembrane region" description="Helical" evidence="11">
    <location>
        <begin position="1162"/>
        <end position="1182"/>
    </location>
</feature>
<organism evidence="14 15">
    <name type="scientific">Pseudocohnilembus persalinus</name>
    <name type="common">Ciliate</name>
    <dbReference type="NCBI Taxonomy" id="266149"/>
    <lineage>
        <taxon>Eukaryota</taxon>
        <taxon>Sar</taxon>
        <taxon>Alveolata</taxon>
        <taxon>Ciliophora</taxon>
        <taxon>Intramacronucleata</taxon>
        <taxon>Oligohymenophorea</taxon>
        <taxon>Scuticociliatia</taxon>
        <taxon>Philasterida</taxon>
        <taxon>Pseudocohnilembidae</taxon>
        <taxon>Pseudocohnilembus</taxon>
    </lineage>
</organism>
<feature type="domain" description="P-type ATPase A" evidence="12">
    <location>
        <begin position="337"/>
        <end position="441"/>
    </location>
</feature>
<dbReference type="Pfam" id="PF00122">
    <property type="entry name" value="E1-E2_ATPase"/>
    <property type="match status" value="1"/>
</dbReference>
<dbReference type="InterPro" id="IPR023214">
    <property type="entry name" value="HAD_sf"/>
</dbReference>
<dbReference type="OMA" id="WYYSLFN"/>
<dbReference type="EMBL" id="LDAU01000230">
    <property type="protein sequence ID" value="KRW98783.1"/>
    <property type="molecule type" value="Genomic_DNA"/>
</dbReference>
<feature type="transmembrane region" description="Helical" evidence="11">
    <location>
        <begin position="211"/>
        <end position="228"/>
    </location>
</feature>
<keyword evidence="5" id="KW-0547">Nucleotide-binding</keyword>
<dbReference type="InterPro" id="IPR018303">
    <property type="entry name" value="ATPase_P-typ_P_site"/>
</dbReference>
<evidence type="ECO:0000256" key="1">
    <source>
        <dbReference type="ARBA" id="ARBA00004141"/>
    </source>
</evidence>
<dbReference type="InterPro" id="IPR044492">
    <property type="entry name" value="P_typ_ATPase_HD_dom"/>
</dbReference>
<evidence type="ECO:0000259" key="12">
    <source>
        <dbReference type="Pfam" id="PF00122"/>
    </source>
</evidence>
<keyword evidence="4" id="KW-0479">Metal-binding</keyword>
<name>A0A0V0Q9E8_PSEPJ</name>
<dbReference type="SUPFAM" id="SSF81660">
    <property type="entry name" value="Metal cation-transporting ATPase, ATP-binding domain N"/>
    <property type="match status" value="1"/>
</dbReference>
<dbReference type="SUPFAM" id="SSF81665">
    <property type="entry name" value="Calcium ATPase, transmembrane domain M"/>
    <property type="match status" value="1"/>
</dbReference>
<dbReference type="PANTHER" id="PTHR45630:SF7">
    <property type="entry name" value="ENDOPLASMIC RETICULUM TRANSMEMBRANE HELIX TRANSLOCASE"/>
    <property type="match status" value="1"/>
</dbReference>
<evidence type="ECO:0000256" key="7">
    <source>
        <dbReference type="ARBA" id="ARBA00022842"/>
    </source>
</evidence>
<evidence type="ECO:0000313" key="15">
    <source>
        <dbReference type="Proteomes" id="UP000054937"/>
    </source>
</evidence>
<dbReference type="GO" id="GO:0005524">
    <property type="term" value="F:ATP binding"/>
    <property type="evidence" value="ECO:0007669"/>
    <property type="project" value="UniProtKB-KW"/>
</dbReference>
<sequence>MAQESELLKKKKVDKLNFTLLKEKNKYLRLDVLPFIFLYFALVYWYLNLEYEDDEVYPKIGFIAIAFLNCITYLLGHWSIQSKAIIQYNKIKGKKTQQKLQQAQFIYVDYCPVQKTAIRQIVPLQFENTVKDGEKAQKVDFEKPYCHFMEKKYVFDWEKFDFYRLKPSYNKQSIQYLNEHIADAKENELLYDKNILEIPMKKFKEVLRDQLMEPFSFFQIFSVSLWLMDENRIYAMMTLGLLFFSACTVVIQRLRTMLMLRGMKLNPQYIQVYRNKKWVRISSDDLVPGDICIIQANHNLKAVEGVQRETDEQFLRREIPFSEKWPKKFFQTQNMNVETHKCLPADFVLLNGSVVANEAVLTGESVPQIKESIEKADKDSQLQVKTIHKNTILYCGTEVIQVFPSENYPGAVKTKPQAPACLARVLRTGFDTSKGKLIRTVLHNNENLQIKQTDALFLIGILLIFSIISSAYVLMYGLEDEDRSKNKLFLRCILIITTVVPPELPMILTISVNTSLLYLQRKKIFCTEPFRIPFGGKVDVCAFDKTGTLTSDSLLFKGILENLHDVKHLKGKDDISVESQDVLAGCHTLLVAEKKLTGDPVEVLFFEDQKHWEYSTNDKTARYKTTQKIVKILSTFSFRSDLKRMSTIANIYDSVTGVRQNKVLTKGAPEIIQELLKEVPEGYEEAYKHYTKRGYRVLSLAFKNIDIETSIDDVKREDVENNLIFAGLLVCESPLKHDTAKQIQRLQKSYYQIIMITGDNILTAMSIGKKLKLGMTEKNQNGQYLQIDYLKDQFKFVNQKEEVLDFEPKKIKQLAQENIISCSGYALKQLFVKYHGKDLFNILNQISIYARTTPQQKELIITQLRLHGKNVLMCGDGTNDVGALKKSDVGIALVGMKEETVEQIQERKVRKKEIEKNKMKDPRKYMQEMNMFESEINYKFGDACIAAPFTSKHSASIRCVAIVLRQGICALVTTIQTYKILTISSLIQAYSLSVLHMEALKFSEFQYTILGMSAAYCYFQFSNSKPLKQLSNLKPVATIFEPYFIISVVGQVCLHLWGTYQSVQIGLKYSTPEDLQVNHDEEFKPTFLNTSVFLFSTLSQTCSFLFNNSGEPHMEGFSKNKKFLKLLLIFLVGTFVFTLNLVEDLSAYFEFKFQGIPYEANLELFYLFGAIVGLNYVLEIGCRFMKFGKLFNWI</sequence>
<evidence type="ECO:0000256" key="11">
    <source>
        <dbReference type="SAM" id="Phobius"/>
    </source>
</evidence>
<dbReference type="InterPro" id="IPR023299">
    <property type="entry name" value="ATPase_P-typ_cyto_dom_N"/>
</dbReference>
<dbReference type="Gene3D" id="3.40.1110.10">
    <property type="entry name" value="Calcium-transporting ATPase, cytoplasmic domain N"/>
    <property type="match status" value="1"/>
</dbReference>
<dbReference type="InterPro" id="IPR001757">
    <property type="entry name" value="P_typ_ATPase"/>
</dbReference>
<keyword evidence="9 11" id="KW-1133">Transmembrane helix</keyword>
<keyword evidence="10 11" id="KW-0472">Membrane</keyword>
<dbReference type="GO" id="GO:0015662">
    <property type="term" value="F:P-type ion transporter activity"/>
    <property type="evidence" value="ECO:0007669"/>
    <property type="project" value="TreeGrafter"/>
</dbReference>
<dbReference type="SUPFAM" id="SSF56784">
    <property type="entry name" value="HAD-like"/>
    <property type="match status" value="1"/>
</dbReference>
<dbReference type="AlphaFoldDB" id="A0A0V0Q9E8"/>
<dbReference type="InterPro" id="IPR008250">
    <property type="entry name" value="ATPase_P-typ_transduc_dom_A_sf"/>
</dbReference>
<evidence type="ECO:0000256" key="4">
    <source>
        <dbReference type="ARBA" id="ARBA00022723"/>
    </source>
</evidence>
<keyword evidence="6" id="KW-0067">ATP-binding</keyword>
<feature type="domain" description="P5A-ATPase transmembrane helical hairpin" evidence="13">
    <location>
        <begin position="25"/>
        <end position="91"/>
    </location>
</feature>
<feature type="transmembrane region" description="Helical" evidence="11">
    <location>
        <begin position="1123"/>
        <end position="1142"/>
    </location>
</feature>